<gene>
    <name evidence="9" type="ordered locus">PMT_1146</name>
</gene>
<keyword evidence="6 7" id="KW-0472">Membrane</keyword>
<comment type="subcellular location">
    <subcellularLocation>
        <location evidence="1 7">Cell membrane</location>
        <topology evidence="1 7">Multi-pass membrane protein</topology>
    </subcellularLocation>
</comment>
<dbReference type="SUPFAM" id="SSF161098">
    <property type="entry name" value="MetI-like"/>
    <property type="match status" value="1"/>
</dbReference>
<feature type="transmembrane region" description="Helical" evidence="7">
    <location>
        <begin position="12"/>
        <end position="33"/>
    </location>
</feature>
<dbReference type="Pfam" id="PF19300">
    <property type="entry name" value="BPD_transp_1_N"/>
    <property type="match status" value="1"/>
</dbReference>
<evidence type="ECO:0000256" key="6">
    <source>
        <dbReference type="ARBA" id="ARBA00023136"/>
    </source>
</evidence>
<keyword evidence="4 7" id="KW-0812">Transmembrane</keyword>
<dbReference type="InterPro" id="IPR035906">
    <property type="entry name" value="MetI-like_sf"/>
</dbReference>
<dbReference type="EMBL" id="BX548175">
    <property type="protein sequence ID" value="CAE21321.1"/>
    <property type="molecule type" value="Genomic_DNA"/>
</dbReference>
<feature type="transmembrane region" description="Helical" evidence="7">
    <location>
        <begin position="307"/>
        <end position="333"/>
    </location>
</feature>
<protein>
    <submittedName>
        <fullName evidence="9">Putative ABC transporter, oligopeptides</fullName>
    </submittedName>
</protein>
<dbReference type="InterPro" id="IPR000515">
    <property type="entry name" value="MetI-like"/>
</dbReference>
<evidence type="ECO:0000256" key="2">
    <source>
        <dbReference type="ARBA" id="ARBA00022448"/>
    </source>
</evidence>
<accession>Q7V6L1</accession>
<dbReference type="Gene3D" id="1.10.3720.10">
    <property type="entry name" value="MetI-like"/>
    <property type="match status" value="1"/>
</dbReference>
<feature type="transmembrane region" description="Helical" evidence="7">
    <location>
        <begin position="261"/>
        <end position="287"/>
    </location>
</feature>
<reference evidence="9 10" key="1">
    <citation type="journal article" date="2003" name="Nature">
        <title>Genome divergence in two Prochlorococcus ecotypes reflects oceanic niche differentiation.</title>
        <authorList>
            <person name="Rocap G."/>
            <person name="Larimer F.W."/>
            <person name="Lamerdin J.E."/>
            <person name="Malfatti S."/>
            <person name="Chain P."/>
            <person name="Ahlgren N.A."/>
            <person name="Arellano A."/>
            <person name="Coleman M."/>
            <person name="Hauser L."/>
            <person name="Hess W.R."/>
            <person name="Johnson Z.I."/>
            <person name="Land M.L."/>
            <person name="Lindell D."/>
            <person name="Post A.F."/>
            <person name="Regala W."/>
            <person name="Shah M."/>
            <person name="Shaw S.L."/>
            <person name="Steglich C."/>
            <person name="Sullivan M.B."/>
            <person name="Ting C.S."/>
            <person name="Tolonen A."/>
            <person name="Webb E.A."/>
            <person name="Zinser E.R."/>
            <person name="Chisholm S.W."/>
        </authorList>
    </citation>
    <scope>NUCLEOTIDE SEQUENCE [LARGE SCALE GENOMIC DNA]</scope>
    <source>
        <strain evidence="10">MIT 9313</strain>
    </source>
</reference>
<comment type="similarity">
    <text evidence="7">Belongs to the binding-protein-dependent transport system permease family.</text>
</comment>
<evidence type="ECO:0000256" key="4">
    <source>
        <dbReference type="ARBA" id="ARBA00022692"/>
    </source>
</evidence>
<proteinExistence type="inferred from homology"/>
<evidence type="ECO:0000313" key="10">
    <source>
        <dbReference type="Proteomes" id="UP000001423"/>
    </source>
</evidence>
<dbReference type="Proteomes" id="UP000001423">
    <property type="component" value="Chromosome"/>
</dbReference>
<dbReference type="PANTHER" id="PTHR43163">
    <property type="entry name" value="DIPEPTIDE TRANSPORT SYSTEM PERMEASE PROTEIN DPPB-RELATED"/>
    <property type="match status" value="1"/>
</dbReference>
<dbReference type="GO" id="GO:0005886">
    <property type="term" value="C:plasma membrane"/>
    <property type="evidence" value="ECO:0007669"/>
    <property type="project" value="UniProtKB-SubCell"/>
</dbReference>
<feature type="transmembrane region" description="Helical" evidence="7">
    <location>
        <begin position="203"/>
        <end position="222"/>
    </location>
</feature>
<dbReference type="InterPro" id="IPR045621">
    <property type="entry name" value="BPD_transp_1_N"/>
</dbReference>
<evidence type="ECO:0000259" key="8">
    <source>
        <dbReference type="PROSITE" id="PS50928"/>
    </source>
</evidence>
<keyword evidence="3" id="KW-1003">Cell membrane</keyword>
<feature type="transmembrane region" description="Helical" evidence="7">
    <location>
        <begin position="140"/>
        <end position="170"/>
    </location>
</feature>
<feature type="domain" description="ABC transmembrane type-1" evidence="8">
    <location>
        <begin position="101"/>
        <end position="330"/>
    </location>
</feature>
<dbReference type="Pfam" id="PF00528">
    <property type="entry name" value="BPD_transp_1"/>
    <property type="match status" value="1"/>
</dbReference>
<organism evidence="9 10">
    <name type="scientific">Prochlorococcus marinus (strain MIT 9313)</name>
    <dbReference type="NCBI Taxonomy" id="74547"/>
    <lineage>
        <taxon>Bacteria</taxon>
        <taxon>Bacillati</taxon>
        <taxon>Cyanobacteriota</taxon>
        <taxon>Cyanophyceae</taxon>
        <taxon>Synechococcales</taxon>
        <taxon>Prochlorococcaceae</taxon>
        <taxon>Prochlorococcus</taxon>
    </lineage>
</organism>
<evidence type="ECO:0000313" key="9">
    <source>
        <dbReference type="EMBL" id="CAE21321.1"/>
    </source>
</evidence>
<dbReference type="HOGENOM" id="CLU_036879_0_3_3"/>
<name>Q7V6L1_PROMM</name>
<feature type="transmembrane region" description="Helical" evidence="7">
    <location>
        <begin position="109"/>
        <end position="128"/>
    </location>
</feature>
<evidence type="ECO:0000256" key="1">
    <source>
        <dbReference type="ARBA" id="ARBA00004651"/>
    </source>
</evidence>
<dbReference type="PANTHER" id="PTHR43163:SF6">
    <property type="entry name" value="DIPEPTIDE TRANSPORT SYSTEM PERMEASE PROTEIN DPPB-RELATED"/>
    <property type="match status" value="1"/>
</dbReference>
<dbReference type="AlphaFoldDB" id="Q7V6L1"/>
<keyword evidence="5 7" id="KW-1133">Transmembrane helix</keyword>
<dbReference type="RefSeq" id="WP_011130518.1">
    <property type="nucleotide sequence ID" value="NC_005071.1"/>
</dbReference>
<dbReference type="CDD" id="cd06261">
    <property type="entry name" value="TM_PBP2"/>
    <property type="match status" value="1"/>
</dbReference>
<dbReference type="OrthoDB" id="9773683at2"/>
<evidence type="ECO:0000256" key="7">
    <source>
        <dbReference type="RuleBase" id="RU363032"/>
    </source>
</evidence>
<dbReference type="PROSITE" id="PS50928">
    <property type="entry name" value="ABC_TM1"/>
    <property type="match status" value="1"/>
</dbReference>
<evidence type="ECO:0000256" key="3">
    <source>
        <dbReference type="ARBA" id="ARBA00022475"/>
    </source>
</evidence>
<dbReference type="GO" id="GO:0055085">
    <property type="term" value="P:transmembrane transport"/>
    <property type="evidence" value="ECO:0007669"/>
    <property type="project" value="InterPro"/>
</dbReference>
<keyword evidence="2 7" id="KW-0813">Transport</keyword>
<sequence>MGRGRELLRYSSTRLALAPVMLWLIASMVFLLLRVAPGDPVDAVLGNRAPAAARAALRTRLGLDQPLLHQYLHFIKDLIHGDLGQALLNQEPVSQIIARALPASLELSLTALLIAALVGLVVGFSGIARPEGKLDLAGRLYGIGTYALPPFWAAMIVQLLFAVILGWLPIGGRFPPSLLPPEGSGFLILDSLRSSDWISLKGAVRHLVLPAGTLGLLLSGIFTRTLRLNLGRTLQSDYVEAARSRGLNEQQVVLNHALPNALLPVLTITGITVASLIGGALLIEVTFSWPGIALRLQEAINQRDYPVVQGIVVVVAALMVLVSVSVDLLVALIDPRVRY</sequence>
<dbReference type="eggNOG" id="COG0601">
    <property type="taxonomic scope" value="Bacteria"/>
</dbReference>
<evidence type="ECO:0000256" key="5">
    <source>
        <dbReference type="ARBA" id="ARBA00022989"/>
    </source>
</evidence>
<dbReference type="KEGG" id="pmt:PMT_1146"/>
<keyword evidence="10" id="KW-1185">Reference proteome</keyword>